<dbReference type="EMBL" id="CM035412">
    <property type="protein sequence ID" value="KAH7432476.1"/>
    <property type="molecule type" value="Genomic_DNA"/>
</dbReference>
<organism evidence="2 3">
    <name type="scientific">Ceratopteris richardii</name>
    <name type="common">Triangle waterfern</name>
    <dbReference type="NCBI Taxonomy" id="49495"/>
    <lineage>
        <taxon>Eukaryota</taxon>
        <taxon>Viridiplantae</taxon>
        <taxon>Streptophyta</taxon>
        <taxon>Embryophyta</taxon>
        <taxon>Tracheophyta</taxon>
        <taxon>Polypodiopsida</taxon>
        <taxon>Polypodiidae</taxon>
        <taxon>Polypodiales</taxon>
        <taxon>Pteridineae</taxon>
        <taxon>Pteridaceae</taxon>
        <taxon>Parkerioideae</taxon>
        <taxon>Ceratopteris</taxon>
    </lineage>
</organism>
<feature type="region of interest" description="Disordered" evidence="1">
    <location>
        <begin position="422"/>
        <end position="444"/>
    </location>
</feature>
<name>A0A8T2UF23_CERRI</name>
<protein>
    <submittedName>
        <fullName evidence="2">Uncharacterized protein</fullName>
    </submittedName>
</protein>
<evidence type="ECO:0000313" key="3">
    <source>
        <dbReference type="Proteomes" id="UP000825935"/>
    </source>
</evidence>
<keyword evidence="3" id="KW-1185">Reference proteome</keyword>
<feature type="region of interest" description="Disordered" evidence="1">
    <location>
        <begin position="300"/>
        <end position="333"/>
    </location>
</feature>
<evidence type="ECO:0000313" key="2">
    <source>
        <dbReference type="EMBL" id="KAH7432476.1"/>
    </source>
</evidence>
<gene>
    <name evidence="2" type="ORF">KP509_07G024300</name>
</gene>
<proteinExistence type="predicted"/>
<sequence length="444" mass="49301">MEESGLKAIGQNDISHILTVDSPFMKTEFVIDSQDEDILPSGNLRAAPPFQDYERNGDVDPEEEENMQHVCERMKNRCRRRQLASYGYRGSSSSHQGSPYHRPPRVVHSAADGSLYVKMEDLPEDVRQEIIDMAAESPTFDQPTEGRSPNRKAPFHEPTRLSAQPTIEEIQMCFAQIDLALLMDTEPGVKKTVYNQPMSSAAENSVSNAGCRDTYFPIKKREAPSPVTVDMENEPERPRSAQCHRSRDPGRGNNTFASERRNLSNVDNSEQPSRMQQLLIDIANSRRSSAAAAAAASNMIDPGSVNVNNSTVTGQHQSIKPIPQPSGTSLSWPQFSVSVGRSERNSEKVEQSFSSLRDDFVQKMEQIQALTSSTGEPAAIPGLQQAEPTSSEEIRRSYQLPLWTHPAGAVFNNNGGRIRYESSWSGRETYEVTDPTPVSSDAER</sequence>
<accession>A0A8T2UF23</accession>
<reference evidence="2" key="1">
    <citation type="submission" date="2021-08" db="EMBL/GenBank/DDBJ databases">
        <title>WGS assembly of Ceratopteris richardii.</title>
        <authorList>
            <person name="Marchant D.B."/>
            <person name="Chen G."/>
            <person name="Jenkins J."/>
            <person name="Shu S."/>
            <person name="Leebens-Mack J."/>
            <person name="Grimwood J."/>
            <person name="Schmutz J."/>
            <person name="Soltis P."/>
            <person name="Soltis D."/>
            <person name="Chen Z.-H."/>
        </authorList>
    </citation>
    <scope>NUCLEOTIDE SEQUENCE</scope>
    <source>
        <strain evidence="2">Whitten #5841</strain>
        <tissue evidence="2">Leaf</tissue>
    </source>
</reference>
<evidence type="ECO:0000256" key="1">
    <source>
        <dbReference type="SAM" id="MobiDB-lite"/>
    </source>
</evidence>
<feature type="compositionally biased region" description="Basic and acidic residues" evidence="1">
    <location>
        <begin position="234"/>
        <end position="250"/>
    </location>
</feature>
<feature type="region of interest" description="Disordered" evidence="1">
    <location>
        <begin position="222"/>
        <end position="273"/>
    </location>
</feature>
<dbReference type="AlphaFoldDB" id="A0A8T2UF23"/>
<feature type="compositionally biased region" description="Polar residues" evidence="1">
    <location>
        <begin position="305"/>
        <end position="318"/>
    </location>
</feature>
<comment type="caution">
    <text evidence="2">The sequence shown here is derived from an EMBL/GenBank/DDBJ whole genome shotgun (WGS) entry which is preliminary data.</text>
</comment>
<feature type="compositionally biased region" description="Polar residues" evidence="1">
    <location>
        <begin position="252"/>
        <end position="273"/>
    </location>
</feature>
<dbReference type="Proteomes" id="UP000825935">
    <property type="component" value="Chromosome 7"/>
</dbReference>
<dbReference type="OrthoDB" id="10598375at2759"/>
<feature type="region of interest" description="Disordered" evidence="1">
    <location>
        <begin position="136"/>
        <end position="161"/>
    </location>
</feature>